<dbReference type="InterPro" id="IPR009003">
    <property type="entry name" value="Peptidase_S1_PA"/>
</dbReference>
<dbReference type="SUPFAM" id="SSF50494">
    <property type="entry name" value="Trypsin-like serine proteases"/>
    <property type="match status" value="1"/>
</dbReference>
<keyword evidence="5 7" id="KW-0720">Serine protease</keyword>
<keyword evidence="11" id="KW-1185">Reference proteome</keyword>
<feature type="compositionally biased region" description="Polar residues" evidence="8">
    <location>
        <begin position="189"/>
        <end position="222"/>
    </location>
</feature>
<feature type="compositionally biased region" description="Low complexity" evidence="8">
    <location>
        <begin position="996"/>
        <end position="1013"/>
    </location>
</feature>
<feature type="compositionally biased region" description="Polar residues" evidence="8">
    <location>
        <begin position="1"/>
        <end position="10"/>
    </location>
</feature>
<feature type="compositionally biased region" description="Low complexity" evidence="8">
    <location>
        <begin position="372"/>
        <end position="388"/>
    </location>
</feature>
<dbReference type="GO" id="GO:0005576">
    <property type="term" value="C:extracellular region"/>
    <property type="evidence" value="ECO:0007669"/>
    <property type="project" value="UniProtKB-SubCell"/>
</dbReference>
<dbReference type="GO" id="GO:0006508">
    <property type="term" value="P:proteolysis"/>
    <property type="evidence" value="ECO:0007669"/>
    <property type="project" value="UniProtKB-KW"/>
</dbReference>
<feature type="compositionally biased region" description="Low complexity" evidence="8">
    <location>
        <begin position="849"/>
        <end position="869"/>
    </location>
</feature>
<feature type="compositionally biased region" description="Basic and acidic residues" evidence="8">
    <location>
        <begin position="69"/>
        <end position="81"/>
    </location>
</feature>
<dbReference type="InterPro" id="IPR001254">
    <property type="entry name" value="Trypsin_dom"/>
</dbReference>
<organism evidence="10 11">
    <name type="scientific">Cyphomyrmex costatus</name>
    <dbReference type="NCBI Taxonomy" id="456900"/>
    <lineage>
        <taxon>Eukaryota</taxon>
        <taxon>Metazoa</taxon>
        <taxon>Ecdysozoa</taxon>
        <taxon>Arthropoda</taxon>
        <taxon>Hexapoda</taxon>
        <taxon>Insecta</taxon>
        <taxon>Pterygota</taxon>
        <taxon>Neoptera</taxon>
        <taxon>Endopterygota</taxon>
        <taxon>Hymenoptera</taxon>
        <taxon>Apocrita</taxon>
        <taxon>Aculeata</taxon>
        <taxon>Formicoidea</taxon>
        <taxon>Formicidae</taxon>
        <taxon>Myrmicinae</taxon>
        <taxon>Cyphomyrmex</taxon>
    </lineage>
</organism>
<keyword evidence="4 7" id="KW-0378">Hydrolase</keyword>
<feature type="compositionally biased region" description="Polar residues" evidence="8">
    <location>
        <begin position="977"/>
        <end position="995"/>
    </location>
</feature>
<dbReference type="PROSITE" id="PS00135">
    <property type="entry name" value="TRYPSIN_SER"/>
    <property type="match status" value="1"/>
</dbReference>
<dbReference type="InterPro" id="IPR043504">
    <property type="entry name" value="Peptidase_S1_PA_chymotrypsin"/>
</dbReference>
<feature type="compositionally biased region" description="Polar residues" evidence="8">
    <location>
        <begin position="763"/>
        <end position="779"/>
    </location>
</feature>
<proteinExistence type="inferred from homology"/>
<evidence type="ECO:0000256" key="1">
    <source>
        <dbReference type="ARBA" id="ARBA00004239"/>
    </source>
</evidence>
<protein>
    <submittedName>
        <fullName evidence="10">Chymotrypsin-2</fullName>
    </submittedName>
</protein>
<sequence>GSALSSTSVLEGTENVPDAHDRHKEIRSYDSTGFPQDNNANRGVKSYGTPSGHGASHDHGIKGGGHGYNKNDDCSKCKWENDEYWERDEPEEEGDENDGDECDDGQYRPDKVHHHSPGRGHKPGSHPPGVHKTGPTGVYVDGGGGSPGASLGGINYPGTEYSRPISSYESTPKPGFSWNTPFADASKPGYSSVTPSAFGTTPSSWPDWNRGTTPGSFGSSPKPSWDGGRDGRFPSSQRPGAPVPNFDATTKPGQRWPSNQFPSSSFAVPHAGSTISPSYGNPQEYQNRPYGQPGTQSTYAGAYAGASVTSGVGSPYGATSNFGSTDHPFDLHKPANTQAPQGPPYGKTDQAPSNIDSNYYGLGGYNKPRPGPYNTPTTIINTIGTTKGPYERIDSSKTVPGPQTDLFAPRKSPGSLGTYEHPGVTKPSYGSTTSWLGQTESGSSTWHGTGSTPHSGFPTLNTGFGTTKSPFSHVSTPSSILSPPYDRTGPKQPNFNIASSSAIASAGSSAFGTSPGTYSTPSITRTTSLYGTTPAYRGSSSYTPGVKDSIGSTKPAYGTVPHTYPNIESDTWPRGLQPGSGTGPWTSGKPGDGSGITPSTYSPGINRILPAKQPQGGGTWPSEQPTRGSGGWPSKQPGDGSGIWPGQAQPRPGSGPGCGPGGNCGGTTGLQGGSNCGGCCGNYNCNSGCSGKDNVSTHGLCGGVIGPSGVNKTYYPAGTGDGNVPNIGAYRPDSLHNTEAGIRPIYPETQDNNKPIGPGNPFLDSSWNRPKPGYSNNDRNVIPHEEKPIPEGNNPFLIPLIGGSGDSGSPSYGKYPDRSGTPGNYPGSGTPGNYPGSGTPGNYPGVGTPGNYPGSGTPGSYPGSGSNPQGPDPLQCKLGLFGCGTPGSGSYADGKYPGGTFSGNVGTGTGNPKGVGNVPGGNLGGFATSADHPGSGGNLAASISGAQARAYAGSFSSAQASSSSFAGSFPGAPGSANNFGNLSPAQNGAQNQGGPNSWASSGASAFASSNAGSMRDMGRMPMDNGRRGNWNNRGSNENMGQGYNTAGRGYMERDYNMGYRGIRALRIRRLVGGQSAIESEFPYQVSLRSYNLHICSGALISKRHVLSAAHCICGLIDEPSEELSAHTGSINLKEGEKHAVKDVKCHPNYVYGPEKSWIADLVVITLAKEIRISSSQWPIALATYDVPVGQHAIISGWGRVRPFSWLSRDLQKLSVPIIDNNACQTYYKNTTILSSQICTFEKKGIGACKGDSGSPLVHNGVLIGIFSWTKPCALGFPDVFSRVSYFTDFIKQVMQDN</sequence>
<name>A0A151IMF6_9HYME</name>
<dbReference type="SMART" id="SM00020">
    <property type="entry name" value="Tryp_SPc"/>
    <property type="match status" value="1"/>
</dbReference>
<feature type="compositionally biased region" description="Polar residues" evidence="8">
    <location>
        <begin position="247"/>
        <end position="266"/>
    </location>
</feature>
<feature type="region of interest" description="Disordered" evidence="8">
    <location>
        <begin position="561"/>
        <end position="655"/>
    </location>
</feature>
<dbReference type="Pfam" id="PF00089">
    <property type="entry name" value="Trypsin"/>
    <property type="match status" value="1"/>
</dbReference>
<dbReference type="InterPro" id="IPR050430">
    <property type="entry name" value="Peptidase_S1"/>
</dbReference>
<dbReference type="PANTHER" id="PTHR24276:SF98">
    <property type="entry name" value="FI18310P1-RELATED"/>
    <property type="match status" value="1"/>
</dbReference>
<comment type="subcellular location">
    <subcellularLocation>
        <location evidence="1">Secreted</location>
        <location evidence="1">Extracellular space</location>
    </subcellularLocation>
</comment>
<evidence type="ECO:0000313" key="11">
    <source>
        <dbReference type="Proteomes" id="UP000078542"/>
    </source>
</evidence>
<dbReference type="Proteomes" id="UP000078542">
    <property type="component" value="Unassembled WGS sequence"/>
</dbReference>
<feature type="domain" description="Peptidase S1" evidence="9">
    <location>
        <begin position="1070"/>
        <end position="1295"/>
    </location>
</feature>
<dbReference type="EMBL" id="KQ977074">
    <property type="protein sequence ID" value="KYN05946.1"/>
    <property type="molecule type" value="Genomic_DNA"/>
</dbReference>
<feature type="compositionally biased region" description="Acidic residues" evidence="8">
    <location>
        <begin position="82"/>
        <end position="104"/>
    </location>
</feature>
<evidence type="ECO:0000259" key="9">
    <source>
        <dbReference type="PROSITE" id="PS50240"/>
    </source>
</evidence>
<dbReference type="CDD" id="cd00190">
    <property type="entry name" value="Tryp_SPc"/>
    <property type="match status" value="1"/>
</dbReference>
<evidence type="ECO:0000256" key="6">
    <source>
        <dbReference type="ARBA" id="ARBA00023157"/>
    </source>
</evidence>
<dbReference type="InterPro" id="IPR001314">
    <property type="entry name" value="Peptidase_S1A"/>
</dbReference>
<dbReference type="PROSITE" id="PS00134">
    <property type="entry name" value="TRYPSIN_HIS"/>
    <property type="match status" value="1"/>
</dbReference>
<evidence type="ECO:0000256" key="2">
    <source>
        <dbReference type="ARBA" id="ARBA00007664"/>
    </source>
</evidence>
<dbReference type="InterPro" id="IPR018114">
    <property type="entry name" value="TRYPSIN_HIS"/>
</dbReference>
<feature type="region of interest" description="Disordered" evidence="8">
    <location>
        <begin position="977"/>
        <end position="1018"/>
    </location>
</feature>
<feature type="compositionally biased region" description="Polar residues" evidence="8">
    <location>
        <begin position="29"/>
        <end position="41"/>
    </location>
</feature>
<evidence type="ECO:0000256" key="5">
    <source>
        <dbReference type="ARBA" id="ARBA00022825"/>
    </source>
</evidence>
<keyword evidence="3 7" id="KW-0645">Protease</keyword>
<feature type="region of interest" description="Disordered" evidence="8">
    <location>
        <begin position="319"/>
        <end position="425"/>
    </location>
</feature>
<gene>
    <name evidence="10" type="ORF">ALC62_03120</name>
</gene>
<feature type="region of interest" description="Disordered" evidence="8">
    <location>
        <begin position="747"/>
        <end position="872"/>
    </location>
</feature>
<evidence type="ECO:0000313" key="10">
    <source>
        <dbReference type="EMBL" id="KYN05946.1"/>
    </source>
</evidence>
<dbReference type="PRINTS" id="PR00722">
    <property type="entry name" value="CHYMOTRYPSIN"/>
</dbReference>
<feature type="compositionally biased region" description="Basic residues" evidence="8">
    <location>
        <begin position="111"/>
        <end position="124"/>
    </location>
</feature>
<dbReference type="PANTHER" id="PTHR24276">
    <property type="entry name" value="POLYSERASE-RELATED"/>
    <property type="match status" value="1"/>
</dbReference>
<reference evidence="10 11" key="1">
    <citation type="submission" date="2016-03" db="EMBL/GenBank/DDBJ databases">
        <title>Cyphomyrmex costatus WGS genome.</title>
        <authorList>
            <person name="Nygaard S."/>
            <person name="Hu H."/>
            <person name="Boomsma J."/>
            <person name="Zhang G."/>
        </authorList>
    </citation>
    <scope>NUCLEOTIDE SEQUENCE [LARGE SCALE GENOMIC DNA]</scope>
    <source>
        <strain evidence="10">MS0001</strain>
        <tissue evidence="10">Whole body</tissue>
    </source>
</reference>
<dbReference type="GO" id="GO:0004252">
    <property type="term" value="F:serine-type endopeptidase activity"/>
    <property type="evidence" value="ECO:0007669"/>
    <property type="project" value="InterPro"/>
</dbReference>
<evidence type="ECO:0000256" key="8">
    <source>
        <dbReference type="SAM" id="MobiDB-lite"/>
    </source>
</evidence>
<dbReference type="FunFam" id="2.40.10.10:FF:000036">
    <property type="entry name" value="Trypsin beta"/>
    <property type="match status" value="1"/>
</dbReference>
<keyword evidence="6" id="KW-1015">Disulfide bond</keyword>
<evidence type="ECO:0000256" key="4">
    <source>
        <dbReference type="ARBA" id="ARBA00022801"/>
    </source>
</evidence>
<feature type="region of interest" description="Disordered" evidence="8">
    <location>
        <begin position="179"/>
        <end position="296"/>
    </location>
</feature>
<evidence type="ECO:0000256" key="7">
    <source>
        <dbReference type="RuleBase" id="RU363034"/>
    </source>
</evidence>
<dbReference type="PROSITE" id="PS50240">
    <property type="entry name" value="TRYPSIN_DOM"/>
    <property type="match status" value="1"/>
</dbReference>
<dbReference type="Gene3D" id="2.40.10.10">
    <property type="entry name" value="Trypsin-like serine proteases"/>
    <property type="match status" value="1"/>
</dbReference>
<dbReference type="STRING" id="456900.A0A151IMF6"/>
<evidence type="ECO:0000256" key="3">
    <source>
        <dbReference type="ARBA" id="ARBA00022670"/>
    </source>
</evidence>
<feature type="compositionally biased region" description="Polar residues" evidence="8">
    <location>
        <begin position="273"/>
        <end position="286"/>
    </location>
</feature>
<dbReference type="InterPro" id="IPR033116">
    <property type="entry name" value="TRYPSIN_SER"/>
</dbReference>
<feature type="non-terminal residue" evidence="10">
    <location>
        <position position="1"/>
    </location>
</feature>
<feature type="compositionally biased region" description="Gly residues" evidence="8">
    <location>
        <begin position="140"/>
        <end position="151"/>
    </location>
</feature>
<feature type="region of interest" description="Disordered" evidence="8">
    <location>
        <begin position="1"/>
        <end position="160"/>
    </location>
</feature>
<comment type="similarity">
    <text evidence="2">Belongs to the peptidase S1 family.</text>
</comment>
<feature type="compositionally biased region" description="Basic and acidic residues" evidence="8">
    <location>
        <begin position="17"/>
        <end position="28"/>
    </location>
</feature>
<accession>A0A151IMF6</accession>